<accession>A0A5S6Q2S3</accession>
<keyword evidence="2" id="KW-1185">Reference proteome</keyword>
<evidence type="ECO:0000313" key="2">
    <source>
        <dbReference type="Proteomes" id="UP000046395"/>
    </source>
</evidence>
<sequence>MVLSTTDGRASRWRCNKKACKKELSFRTGTWLEGTKAPAHIVIWFIYLWVHGKTSIKELKRRTAHEPQGCRRVEPGDEGSRGGHPHEEPGQLLTFTSELLLYFDVGALLTCRRCSSFGSILELTLGSPLFLHLNAETDSAYLISTKANVSASSTELRQQLYKDGSDISAVMEDGDASWNSMLGAEMNRNEFSMDSFLHDDRSSILRRELDQAVSEIYYFSDGESEYDSVIRNSWSSVDHPPSPALSPVELSSDDSFHSFKNDSERNDLEEHFSREGLSWSPLLIEDEDFYFGENGEQYKQKENENYSGLDLHEYLLSTSGEVQNPAVVNGGMSVLGVEQPLEVDNVNLSSVSIVDEYFKQMQLDDDA</sequence>
<dbReference type="Proteomes" id="UP000046395">
    <property type="component" value="Unassembled WGS sequence"/>
</dbReference>
<name>A0A5S6Q2S3_TRIMR</name>
<evidence type="ECO:0000313" key="3">
    <source>
        <dbReference type="WBParaSite" id="TMUE_0000001267.1"/>
    </source>
</evidence>
<dbReference type="WBParaSite" id="TMUE_0000001267.1">
    <property type="protein sequence ID" value="TMUE_0000001267.1"/>
    <property type="gene ID" value="WBGene00297170"/>
</dbReference>
<reference evidence="3" key="1">
    <citation type="submission" date="2019-12" db="UniProtKB">
        <authorList>
            <consortium name="WormBaseParasite"/>
        </authorList>
    </citation>
    <scope>IDENTIFICATION</scope>
</reference>
<dbReference type="AlphaFoldDB" id="A0A5S6Q2S3"/>
<organism evidence="2 3">
    <name type="scientific">Trichuris muris</name>
    <name type="common">Mouse whipworm</name>
    <dbReference type="NCBI Taxonomy" id="70415"/>
    <lineage>
        <taxon>Eukaryota</taxon>
        <taxon>Metazoa</taxon>
        <taxon>Ecdysozoa</taxon>
        <taxon>Nematoda</taxon>
        <taxon>Enoplea</taxon>
        <taxon>Dorylaimia</taxon>
        <taxon>Trichinellida</taxon>
        <taxon>Trichuridae</taxon>
        <taxon>Trichuris</taxon>
    </lineage>
</organism>
<protein>
    <submittedName>
        <fullName evidence="3">Uncharacterized protein</fullName>
    </submittedName>
</protein>
<feature type="compositionally biased region" description="Basic and acidic residues" evidence="1">
    <location>
        <begin position="64"/>
        <end position="88"/>
    </location>
</feature>
<evidence type="ECO:0000256" key="1">
    <source>
        <dbReference type="SAM" id="MobiDB-lite"/>
    </source>
</evidence>
<feature type="region of interest" description="Disordered" evidence="1">
    <location>
        <begin position="61"/>
        <end position="88"/>
    </location>
</feature>
<proteinExistence type="predicted"/>